<evidence type="ECO:0000256" key="8">
    <source>
        <dbReference type="ARBA" id="ARBA00022982"/>
    </source>
</evidence>
<dbReference type="InterPro" id="IPR034210">
    <property type="entry name" value="CcO_II_C"/>
</dbReference>
<dbReference type="CDD" id="cd13912">
    <property type="entry name" value="CcO_II_C"/>
    <property type="match status" value="1"/>
</dbReference>
<comment type="similarity">
    <text evidence="2 14">Belongs to the cytochrome c oxidase subunit 2 family.</text>
</comment>
<feature type="transmembrane region" description="Helical" evidence="16">
    <location>
        <begin position="88"/>
        <end position="109"/>
    </location>
</feature>
<accession>A0ABU5NBU8</accession>
<dbReference type="PANTHER" id="PTHR22888:SF9">
    <property type="entry name" value="CYTOCHROME C OXIDASE SUBUNIT 2"/>
    <property type="match status" value="1"/>
</dbReference>
<evidence type="ECO:0000256" key="11">
    <source>
        <dbReference type="ARBA" id="ARBA00023136"/>
    </source>
</evidence>
<dbReference type="PRINTS" id="PR01166">
    <property type="entry name" value="CYCOXIDASEII"/>
</dbReference>
<dbReference type="InterPro" id="IPR008972">
    <property type="entry name" value="Cupredoxin"/>
</dbReference>
<feature type="domain" description="Cytochrome oxidase subunit II copper A binding" evidence="17">
    <location>
        <begin position="117"/>
        <end position="250"/>
    </location>
</feature>
<dbReference type="SUPFAM" id="SSF81464">
    <property type="entry name" value="Cytochrome c oxidase subunit II-like, transmembrane region"/>
    <property type="match status" value="1"/>
</dbReference>
<feature type="domain" description="Cytochrome oxidase subunit II transmembrane region profile" evidence="18">
    <location>
        <begin position="21"/>
        <end position="116"/>
    </location>
</feature>
<evidence type="ECO:0000256" key="4">
    <source>
        <dbReference type="ARBA" id="ARBA00022660"/>
    </source>
</evidence>
<dbReference type="RefSeq" id="WP_410519753.1">
    <property type="nucleotide sequence ID" value="NZ_JARJFB010000034.1"/>
</dbReference>
<dbReference type="InterPro" id="IPR002429">
    <property type="entry name" value="CcO_II-like_C"/>
</dbReference>
<comment type="caution">
    <text evidence="19">The sequence shown here is derived from an EMBL/GenBank/DDBJ whole genome shotgun (WGS) entry which is preliminary data.</text>
</comment>
<evidence type="ECO:0000256" key="16">
    <source>
        <dbReference type="SAM" id="Phobius"/>
    </source>
</evidence>
<dbReference type="PANTHER" id="PTHR22888">
    <property type="entry name" value="CYTOCHROME C OXIDASE, SUBUNIT II"/>
    <property type="match status" value="1"/>
</dbReference>
<dbReference type="NCBIfam" id="TIGR02866">
    <property type="entry name" value="CoxB"/>
    <property type="match status" value="1"/>
</dbReference>
<dbReference type="InterPro" id="IPR036257">
    <property type="entry name" value="Cyt_c_oxidase_su2_TM_sf"/>
</dbReference>
<keyword evidence="5 14" id="KW-0812">Transmembrane</keyword>
<dbReference type="EC" id="7.1.1.9" evidence="15"/>
<dbReference type="Proteomes" id="UP001291687">
    <property type="component" value="Unassembled WGS sequence"/>
</dbReference>
<dbReference type="PROSITE" id="PS50999">
    <property type="entry name" value="COX2_TM"/>
    <property type="match status" value="1"/>
</dbReference>
<evidence type="ECO:0000256" key="3">
    <source>
        <dbReference type="ARBA" id="ARBA00022448"/>
    </source>
</evidence>
<keyword evidence="9 16" id="KW-1133">Transmembrane helix</keyword>
<evidence type="ECO:0000256" key="12">
    <source>
        <dbReference type="ARBA" id="ARBA00024688"/>
    </source>
</evidence>
<evidence type="ECO:0000256" key="2">
    <source>
        <dbReference type="ARBA" id="ARBA00007866"/>
    </source>
</evidence>
<comment type="cofactor">
    <cofactor evidence="15">
        <name>Cu cation</name>
        <dbReference type="ChEBI" id="CHEBI:23378"/>
    </cofactor>
    <text evidence="15">Binds a copper A center.</text>
</comment>
<evidence type="ECO:0000259" key="17">
    <source>
        <dbReference type="PROSITE" id="PS50857"/>
    </source>
</evidence>
<dbReference type="PROSITE" id="PS50857">
    <property type="entry name" value="COX2_CUA"/>
    <property type="match status" value="1"/>
</dbReference>
<dbReference type="EMBL" id="JARJFB010000034">
    <property type="protein sequence ID" value="MEA0970653.1"/>
    <property type="molecule type" value="Genomic_DNA"/>
</dbReference>
<keyword evidence="8 14" id="KW-0249">Electron transport</keyword>
<evidence type="ECO:0000256" key="1">
    <source>
        <dbReference type="ARBA" id="ARBA00004141"/>
    </source>
</evidence>
<evidence type="ECO:0000256" key="14">
    <source>
        <dbReference type="RuleBase" id="RU000456"/>
    </source>
</evidence>
<dbReference type="PROSITE" id="PS00078">
    <property type="entry name" value="COX2"/>
    <property type="match status" value="1"/>
</dbReference>
<keyword evidence="6 15" id="KW-0479">Metal-binding</keyword>
<proteinExistence type="inferred from homology"/>
<evidence type="ECO:0000256" key="6">
    <source>
        <dbReference type="ARBA" id="ARBA00022723"/>
    </source>
</evidence>
<dbReference type="SUPFAM" id="SSF49503">
    <property type="entry name" value="Cupredoxins"/>
    <property type="match status" value="1"/>
</dbReference>
<evidence type="ECO:0000256" key="15">
    <source>
        <dbReference type="RuleBase" id="RU004024"/>
    </source>
</evidence>
<dbReference type="InterPro" id="IPR001505">
    <property type="entry name" value="Copper_CuA"/>
</dbReference>
<dbReference type="InterPro" id="IPR045187">
    <property type="entry name" value="CcO_II"/>
</dbReference>
<comment type="function">
    <text evidence="12 15">Subunits I and II form the functional core of the enzyme complex. Electrons originating in cytochrome c are transferred via heme a and Cu(A) to the binuclear center formed by heme a3 and Cu(B).</text>
</comment>
<evidence type="ECO:0000313" key="20">
    <source>
        <dbReference type="Proteomes" id="UP001291687"/>
    </source>
</evidence>
<evidence type="ECO:0000256" key="7">
    <source>
        <dbReference type="ARBA" id="ARBA00022967"/>
    </source>
</evidence>
<comment type="catalytic activity">
    <reaction evidence="13 15">
        <text>4 Fe(II)-[cytochrome c] + O2 + 8 H(+)(in) = 4 Fe(III)-[cytochrome c] + 2 H2O + 4 H(+)(out)</text>
        <dbReference type="Rhea" id="RHEA:11436"/>
        <dbReference type="Rhea" id="RHEA-COMP:10350"/>
        <dbReference type="Rhea" id="RHEA-COMP:14399"/>
        <dbReference type="ChEBI" id="CHEBI:15377"/>
        <dbReference type="ChEBI" id="CHEBI:15378"/>
        <dbReference type="ChEBI" id="CHEBI:15379"/>
        <dbReference type="ChEBI" id="CHEBI:29033"/>
        <dbReference type="ChEBI" id="CHEBI:29034"/>
        <dbReference type="EC" id="7.1.1.9"/>
    </reaction>
</comment>
<feature type="transmembrane region" description="Helical" evidence="16">
    <location>
        <begin position="44"/>
        <end position="67"/>
    </location>
</feature>
<dbReference type="Gene3D" id="2.60.40.420">
    <property type="entry name" value="Cupredoxins - blue copper proteins"/>
    <property type="match status" value="1"/>
</dbReference>
<dbReference type="InterPro" id="IPR011759">
    <property type="entry name" value="Cyt_c_oxidase_su2_TM_dom"/>
</dbReference>
<dbReference type="InterPro" id="IPR014222">
    <property type="entry name" value="Cyt_c_oxidase_su2"/>
</dbReference>
<evidence type="ECO:0000259" key="18">
    <source>
        <dbReference type="PROSITE" id="PS50999"/>
    </source>
</evidence>
<dbReference type="Pfam" id="PF00116">
    <property type="entry name" value="COX2"/>
    <property type="match status" value="1"/>
</dbReference>
<protein>
    <recommendedName>
        <fullName evidence="15">Cytochrome c oxidase subunit 2</fullName>
        <ecNumber evidence="15">7.1.1.9</ecNumber>
    </recommendedName>
</protein>
<keyword evidence="10 15" id="KW-0186">Copper</keyword>
<evidence type="ECO:0000313" key="19">
    <source>
        <dbReference type="EMBL" id="MEA0970653.1"/>
    </source>
</evidence>
<comment type="subcellular location">
    <subcellularLocation>
        <location evidence="14">Cell membrane</location>
        <topology evidence="14">Multi-pass membrane protein</topology>
    </subcellularLocation>
    <subcellularLocation>
        <location evidence="1">Membrane</location>
        <topology evidence="1">Multi-pass membrane protein</topology>
    </subcellularLocation>
</comment>
<reference evidence="19 20" key="1">
    <citation type="submission" date="2023-03" db="EMBL/GenBank/DDBJ databases">
        <title>Host association and intracellularity evolved multiple times independently in the Rickettsiales.</title>
        <authorList>
            <person name="Castelli M."/>
            <person name="Nardi T."/>
            <person name="Gammuto L."/>
            <person name="Bellinzona G."/>
            <person name="Sabaneyeva E."/>
            <person name="Potekhin A."/>
            <person name="Serra V."/>
            <person name="Petroni G."/>
            <person name="Sassera D."/>
        </authorList>
    </citation>
    <scope>NUCLEOTIDE SEQUENCE [LARGE SCALE GENOMIC DNA]</scope>
    <source>
        <strain evidence="19 20">Sr 2-6</strain>
    </source>
</reference>
<keyword evidence="7" id="KW-1278">Translocase</keyword>
<evidence type="ECO:0000256" key="5">
    <source>
        <dbReference type="ARBA" id="ARBA00022692"/>
    </source>
</evidence>
<dbReference type="Gene3D" id="1.10.287.90">
    <property type="match status" value="1"/>
</dbReference>
<dbReference type="Pfam" id="PF02790">
    <property type="entry name" value="COX2_TM"/>
    <property type="match status" value="1"/>
</dbReference>
<gene>
    <name evidence="19" type="ORF">Megvenef_00620</name>
</gene>
<keyword evidence="20" id="KW-1185">Reference proteome</keyword>
<evidence type="ECO:0000256" key="9">
    <source>
        <dbReference type="ARBA" id="ARBA00022989"/>
    </source>
</evidence>
<name>A0ABU5NBU8_9RICK</name>
<evidence type="ECO:0000256" key="10">
    <source>
        <dbReference type="ARBA" id="ARBA00023008"/>
    </source>
</evidence>
<keyword evidence="11 16" id="KW-0472">Membrane</keyword>
<keyword evidence="3 14" id="KW-0813">Transport</keyword>
<evidence type="ECO:0000256" key="13">
    <source>
        <dbReference type="ARBA" id="ARBA00047816"/>
    </source>
</evidence>
<sequence>MKRFFTTLLFILALGNIAYAQPLPWQIDFQEAASPLMRELHHFHNFLLIISTAIVLFVIFLICYVIFRFNAKSNPIPAKFTHNIAIEVIWTVIPIIVLVVIAIPSFRLLKMAEHTPPADMTIKVVGSQWFWSYSYPDHGNFEFDSYMIQDADLKPGQLRLLEVDNRIVVPEGATIKFLITASDVLHSFSVPAFGIKIDAVPGKINETWVKVEKKGVFYGQCSELCGVKHGFMPIAVEVVSKEAFDAWINSAKVKFASNSQIRLAHNGTK</sequence>
<organism evidence="19 20">
    <name type="scientific">Candidatus Megaera venefica</name>
    <dbReference type="NCBI Taxonomy" id="2055910"/>
    <lineage>
        <taxon>Bacteria</taxon>
        <taxon>Pseudomonadati</taxon>
        <taxon>Pseudomonadota</taxon>
        <taxon>Alphaproteobacteria</taxon>
        <taxon>Rickettsiales</taxon>
        <taxon>Rickettsiaceae</taxon>
        <taxon>Candidatus Megaera</taxon>
    </lineage>
</organism>
<keyword evidence="4 14" id="KW-0679">Respiratory chain</keyword>